<sequence length="679" mass="77501">MIQVTIVGGGAYGTKIAEKYKKFDNVKIRAVISRSKPKSDIFFGIPFIKSGAKWKNNFGRPGKNDVFDLCVHQNILLEVLNNLIHIGAKNFILPKPVALHKKELDSIQKLTTRYGLEIAVASQWHYSDLIKKVGKFLEKNKNKISQVDIVFSRPFDSYRKSVYNSKTSFLPHIIQILHDLKLIRDKSNPIIESVSDEQIKIKYSENKLIHAESNIAENKKTEVLKIFLNKGKEPSLVADFSGILGPKGFITLPKVIVGNKETEIKEDVLEKMIEKNIHYFEKPDLKFDILTLEKYLPVARQIIRTIDNSKKVVGIIGSGIFGILTALEMAKNGYSVIVFEKEKEIMTGASLVNHGRIHMGYHYPRDKETVIQSLKAKTPFETFFGKSIIKKINNHYMVAKEGSLTSHKDFLSFCKKMNLPYKISWPSDLKISKEKIAVSVKVPETIFDANRTKDFLLKKVAKANNITLLTNSPVVGLKKNNEGFTVNYGSDNRDGITNCAALVNATYGAINHINNLLGLPLQTFQYELCEILVTSTPWKNVGWMIMDGPFFSAMPFGYSKNHLFYDVELSVLERVVGKFPNFKYGIDYYNTKKRREERFNQYQDKWAPWIGELKNYKHLHSMYIPRIVLHKAEKTDKRPTMVDELIPGFWQIFSGKIATSVPVAIEIGNKIHKFLQRKA</sequence>
<dbReference type="AlphaFoldDB" id="A0A1F8F0Z1"/>
<gene>
    <name evidence="2" type="ORF">A3B86_00255</name>
</gene>
<accession>A0A1F8F0Z1</accession>
<proteinExistence type="predicted"/>
<evidence type="ECO:0000259" key="1">
    <source>
        <dbReference type="Pfam" id="PF01266"/>
    </source>
</evidence>
<comment type="caution">
    <text evidence="2">The sequence shown here is derived from an EMBL/GenBank/DDBJ whole genome shotgun (WGS) entry which is preliminary data.</text>
</comment>
<dbReference type="PANTHER" id="PTHR42720">
    <property type="entry name" value="GLYCEROL-3-PHOSPHATE DEHYDROGENASE"/>
    <property type="match status" value="1"/>
</dbReference>
<dbReference type="PANTHER" id="PTHR42720:SF1">
    <property type="entry name" value="GLYCEROL 3-PHOSPHATE OXIDASE"/>
    <property type="match status" value="1"/>
</dbReference>
<dbReference type="Gene3D" id="3.30.9.10">
    <property type="entry name" value="D-Amino Acid Oxidase, subunit A, domain 2"/>
    <property type="match status" value="1"/>
</dbReference>
<evidence type="ECO:0000313" key="2">
    <source>
        <dbReference type="EMBL" id="OGN06785.1"/>
    </source>
</evidence>
<dbReference type="InterPro" id="IPR036188">
    <property type="entry name" value="FAD/NAD-bd_sf"/>
</dbReference>
<reference evidence="2 3" key="1">
    <citation type="journal article" date="2016" name="Nat. Commun.">
        <title>Thousands of microbial genomes shed light on interconnected biogeochemical processes in an aquifer system.</title>
        <authorList>
            <person name="Anantharaman K."/>
            <person name="Brown C.T."/>
            <person name="Hug L.A."/>
            <person name="Sharon I."/>
            <person name="Castelle C.J."/>
            <person name="Probst A.J."/>
            <person name="Thomas B.C."/>
            <person name="Singh A."/>
            <person name="Wilkins M.J."/>
            <person name="Karaoz U."/>
            <person name="Brodie E.L."/>
            <person name="Williams K.H."/>
            <person name="Hubbard S.S."/>
            <person name="Banfield J.F."/>
        </authorList>
    </citation>
    <scope>NUCLEOTIDE SEQUENCE [LARGE SCALE GENOMIC DNA]</scope>
</reference>
<dbReference type="InterPro" id="IPR006076">
    <property type="entry name" value="FAD-dep_OxRdtase"/>
</dbReference>
<dbReference type="SUPFAM" id="SSF51905">
    <property type="entry name" value="FAD/NAD(P)-binding domain"/>
    <property type="match status" value="1"/>
</dbReference>
<dbReference type="InterPro" id="IPR052745">
    <property type="entry name" value="G3P_Oxidase/Oxidoreductase"/>
</dbReference>
<protein>
    <recommendedName>
        <fullName evidence="1">FAD dependent oxidoreductase domain-containing protein</fullName>
    </recommendedName>
</protein>
<dbReference type="EMBL" id="MGJN01000015">
    <property type="protein sequence ID" value="OGN06785.1"/>
    <property type="molecule type" value="Genomic_DNA"/>
</dbReference>
<dbReference type="SUPFAM" id="SSF51735">
    <property type="entry name" value="NAD(P)-binding Rossmann-fold domains"/>
    <property type="match status" value="1"/>
</dbReference>
<dbReference type="Proteomes" id="UP000176834">
    <property type="component" value="Unassembled WGS sequence"/>
</dbReference>
<dbReference type="Gene3D" id="3.40.50.720">
    <property type="entry name" value="NAD(P)-binding Rossmann-like Domain"/>
    <property type="match status" value="1"/>
</dbReference>
<name>A0A1F8F0Z1_9BACT</name>
<evidence type="ECO:0000313" key="3">
    <source>
        <dbReference type="Proteomes" id="UP000176834"/>
    </source>
</evidence>
<dbReference type="InterPro" id="IPR036291">
    <property type="entry name" value="NAD(P)-bd_dom_sf"/>
</dbReference>
<organism evidence="2 3">
    <name type="scientific">Candidatus Yanofskybacteria bacterium RIFCSPHIGHO2_02_FULL_38_22b</name>
    <dbReference type="NCBI Taxonomy" id="1802673"/>
    <lineage>
        <taxon>Bacteria</taxon>
        <taxon>Candidatus Yanofskyibacteriota</taxon>
    </lineage>
</organism>
<dbReference type="Pfam" id="PF01266">
    <property type="entry name" value="DAO"/>
    <property type="match status" value="1"/>
</dbReference>
<dbReference type="Gene3D" id="3.50.50.60">
    <property type="entry name" value="FAD/NAD(P)-binding domain"/>
    <property type="match status" value="1"/>
</dbReference>
<feature type="domain" description="FAD dependent oxidoreductase" evidence="1">
    <location>
        <begin position="313"/>
        <end position="522"/>
    </location>
</feature>